<dbReference type="PANTHER" id="PTHR44936:SF9">
    <property type="entry name" value="SENSOR PROTEIN CREC"/>
    <property type="match status" value="1"/>
</dbReference>
<dbReference type="GO" id="GO:0004673">
    <property type="term" value="F:protein histidine kinase activity"/>
    <property type="evidence" value="ECO:0007669"/>
    <property type="project" value="UniProtKB-EC"/>
</dbReference>
<evidence type="ECO:0000256" key="4">
    <source>
        <dbReference type="ARBA" id="ARBA00022553"/>
    </source>
</evidence>
<gene>
    <name evidence="15" type="ORF">CLV71_106387</name>
</gene>
<evidence type="ECO:0000256" key="8">
    <source>
        <dbReference type="ARBA" id="ARBA00022777"/>
    </source>
</evidence>
<dbReference type="InterPro" id="IPR013587">
    <property type="entry name" value="Nitrate/nitrite_sensing"/>
</dbReference>
<dbReference type="AlphaFoldDB" id="A0A4R7VNV5"/>
<dbReference type="GO" id="GO:0000160">
    <property type="term" value="P:phosphorelay signal transduction system"/>
    <property type="evidence" value="ECO:0007669"/>
    <property type="project" value="UniProtKB-KW"/>
</dbReference>
<comment type="subcellular location">
    <subcellularLocation>
        <location evidence="2">Membrane</location>
    </subcellularLocation>
</comment>
<dbReference type="GO" id="GO:0005524">
    <property type="term" value="F:ATP binding"/>
    <property type="evidence" value="ECO:0007669"/>
    <property type="project" value="UniProtKB-KW"/>
</dbReference>
<evidence type="ECO:0000313" key="15">
    <source>
        <dbReference type="EMBL" id="TDV51038.1"/>
    </source>
</evidence>
<dbReference type="Proteomes" id="UP000294927">
    <property type="component" value="Unassembled WGS sequence"/>
</dbReference>
<dbReference type="Pfam" id="PF00672">
    <property type="entry name" value="HAMP"/>
    <property type="match status" value="1"/>
</dbReference>
<keyword evidence="5" id="KW-0808">Transferase</keyword>
<dbReference type="GO" id="GO:0016020">
    <property type="term" value="C:membrane"/>
    <property type="evidence" value="ECO:0007669"/>
    <property type="project" value="UniProtKB-SubCell"/>
</dbReference>
<evidence type="ECO:0000256" key="11">
    <source>
        <dbReference type="ARBA" id="ARBA00023012"/>
    </source>
</evidence>
<dbReference type="SUPFAM" id="SSF55874">
    <property type="entry name" value="ATPase domain of HSP90 chaperone/DNA topoisomerase II/histidine kinase"/>
    <property type="match status" value="1"/>
</dbReference>
<dbReference type="Pfam" id="PF08376">
    <property type="entry name" value="NIT"/>
    <property type="match status" value="1"/>
</dbReference>
<dbReference type="Gene3D" id="6.10.340.10">
    <property type="match status" value="1"/>
</dbReference>
<feature type="transmembrane region" description="Helical" evidence="13">
    <location>
        <begin position="27"/>
        <end position="46"/>
    </location>
</feature>
<dbReference type="InterPro" id="IPR003660">
    <property type="entry name" value="HAMP_dom"/>
</dbReference>
<comment type="caution">
    <text evidence="15">The sequence shown here is derived from an EMBL/GenBank/DDBJ whole genome shotgun (WGS) entry which is preliminary data.</text>
</comment>
<dbReference type="Pfam" id="PF02518">
    <property type="entry name" value="HATPase_c"/>
    <property type="match status" value="1"/>
</dbReference>
<evidence type="ECO:0000313" key="16">
    <source>
        <dbReference type="Proteomes" id="UP000294927"/>
    </source>
</evidence>
<evidence type="ECO:0000256" key="1">
    <source>
        <dbReference type="ARBA" id="ARBA00000085"/>
    </source>
</evidence>
<keyword evidence="16" id="KW-1185">Reference proteome</keyword>
<dbReference type="InterPro" id="IPR003594">
    <property type="entry name" value="HATPase_dom"/>
</dbReference>
<dbReference type="SMART" id="SM00304">
    <property type="entry name" value="HAMP"/>
    <property type="match status" value="1"/>
</dbReference>
<keyword evidence="11" id="KW-0902">Two-component regulatory system</keyword>
<feature type="compositionally biased region" description="Basic and acidic residues" evidence="12">
    <location>
        <begin position="789"/>
        <end position="803"/>
    </location>
</feature>
<dbReference type="CDD" id="cd06225">
    <property type="entry name" value="HAMP"/>
    <property type="match status" value="1"/>
</dbReference>
<comment type="catalytic activity">
    <reaction evidence="1">
        <text>ATP + protein L-histidine = ADP + protein N-phospho-L-histidine.</text>
        <dbReference type="EC" id="2.7.13.3"/>
    </reaction>
</comment>
<organism evidence="15 16">
    <name type="scientific">Actinophytocola oryzae</name>
    <dbReference type="NCBI Taxonomy" id="502181"/>
    <lineage>
        <taxon>Bacteria</taxon>
        <taxon>Bacillati</taxon>
        <taxon>Actinomycetota</taxon>
        <taxon>Actinomycetes</taxon>
        <taxon>Pseudonocardiales</taxon>
        <taxon>Pseudonocardiaceae</taxon>
    </lineage>
</organism>
<evidence type="ECO:0000256" key="6">
    <source>
        <dbReference type="ARBA" id="ARBA00022692"/>
    </source>
</evidence>
<keyword evidence="4" id="KW-0597">Phosphoprotein</keyword>
<keyword evidence="8 15" id="KW-0418">Kinase</keyword>
<keyword evidence="6 13" id="KW-0812">Transmembrane</keyword>
<evidence type="ECO:0000256" key="12">
    <source>
        <dbReference type="SAM" id="MobiDB-lite"/>
    </source>
</evidence>
<keyword evidence="13" id="KW-0472">Membrane</keyword>
<evidence type="ECO:0000259" key="14">
    <source>
        <dbReference type="PROSITE" id="PS50885"/>
    </source>
</evidence>
<feature type="region of interest" description="Disordered" evidence="12">
    <location>
        <begin position="694"/>
        <end position="803"/>
    </location>
</feature>
<protein>
    <recommendedName>
        <fullName evidence="3">histidine kinase</fullName>
        <ecNumber evidence="3">2.7.13.3</ecNumber>
    </recommendedName>
</protein>
<feature type="transmembrane region" description="Helical" evidence="13">
    <location>
        <begin position="315"/>
        <end position="335"/>
    </location>
</feature>
<dbReference type="InterPro" id="IPR036890">
    <property type="entry name" value="HATPase_C_sf"/>
</dbReference>
<reference evidence="15 16" key="1">
    <citation type="submission" date="2019-03" db="EMBL/GenBank/DDBJ databases">
        <title>Genomic Encyclopedia of Archaeal and Bacterial Type Strains, Phase II (KMG-II): from individual species to whole genera.</title>
        <authorList>
            <person name="Goeker M."/>
        </authorList>
    </citation>
    <scope>NUCLEOTIDE SEQUENCE [LARGE SCALE GENOMIC DNA]</scope>
    <source>
        <strain evidence="15 16">DSM 45499</strain>
    </source>
</reference>
<dbReference type="EC" id="2.7.13.3" evidence="3"/>
<evidence type="ECO:0000256" key="5">
    <source>
        <dbReference type="ARBA" id="ARBA00022679"/>
    </source>
</evidence>
<dbReference type="SMART" id="SM00387">
    <property type="entry name" value="HATPase_c"/>
    <property type="match status" value="1"/>
</dbReference>
<evidence type="ECO:0000256" key="10">
    <source>
        <dbReference type="ARBA" id="ARBA00022989"/>
    </source>
</evidence>
<sequence length="803" mass="85617">MGSGAPEPESRVSTRWRIDNWSLRTKVAAVLLLPAIIALVLGAVRVQTRLDDANRLSTIRDQMVVLSESLKLADLVVDEMITAVINDRTQRPRLRAQRAAVDQQVVKVRGAVDFAELPSEVDRTLSDSLGRLSAVRVQTSNDVGDPVTDLAAYQEVVNGLTELVPGVVQAAQSGDLDDVSTSVRSLLLLRSSLAAEEALIRFAGLPTPDPRSIASAAQQSAAEERVLGEQLQVSLPATIGPAFATATETSSARRATLQDAVVDPATIDLRSLLPNVQTESARVRDLSTQLVTYLSDTVTERTNEARSAALRDTSLVIAALLTALAAALVVARSLLQPVRRLRQAALFAAHEQLPRTVERVRAGEPISWTSAQSVPVRSTEEIGQLARAFDDMHEQAIRLAAEQADLRRQVSEMFMTLSRRSQTLVESQLEVIEGLESEEQDPRRLANLFRLDHLATRLRRNGENLQVLAGGSPARRDSAPVSVVELLRAATSEIDDYRRITLAHAPSGSVRAVAAADVVHILSELLENATRYSAPDQKVVLSADRGADGGLLFEVVDAGLGMASDDIAAANQRLALADSVGPETTRRMGLFVVGRLAARHGVTVRLRPTFERASRAGITASIHLPGALVIAGTTPENMITATASRRELVAAASQAAPADPSPQWPTAHLEAPQAEPSSQTSSWFVEEAYAEVAPAPKNGNGGNGTDKWLTPVGTSSARSLPKPKGAPPKAPATRPAATTAAGLPVRTPGAGPLPAERPQAAAPDTGFRDPESIRNNLSRHYDGVLAARRAREEPGPGTDRGSD</sequence>
<name>A0A4R7VNV5_9PSEU</name>
<dbReference type="PROSITE" id="PS50885">
    <property type="entry name" value="HAMP"/>
    <property type="match status" value="1"/>
</dbReference>
<keyword evidence="10 13" id="KW-1133">Transmembrane helix</keyword>
<accession>A0A4R7VNV5</accession>
<evidence type="ECO:0000256" key="13">
    <source>
        <dbReference type="SAM" id="Phobius"/>
    </source>
</evidence>
<feature type="domain" description="HAMP" evidence="14">
    <location>
        <begin position="372"/>
        <end position="401"/>
    </location>
</feature>
<dbReference type="Gene3D" id="3.30.565.10">
    <property type="entry name" value="Histidine kinase-like ATPase, C-terminal domain"/>
    <property type="match status" value="1"/>
</dbReference>
<keyword evidence="7" id="KW-0547">Nucleotide-binding</keyword>
<keyword evidence="9" id="KW-0067">ATP-binding</keyword>
<evidence type="ECO:0000256" key="7">
    <source>
        <dbReference type="ARBA" id="ARBA00022741"/>
    </source>
</evidence>
<evidence type="ECO:0000256" key="3">
    <source>
        <dbReference type="ARBA" id="ARBA00012438"/>
    </source>
</evidence>
<feature type="compositionally biased region" description="Low complexity" evidence="12">
    <location>
        <begin position="731"/>
        <end position="744"/>
    </location>
</feature>
<evidence type="ECO:0000256" key="9">
    <source>
        <dbReference type="ARBA" id="ARBA00022840"/>
    </source>
</evidence>
<dbReference type="EMBL" id="SOCP01000006">
    <property type="protein sequence ID" value="TDV51038.1"/>
    <property type="molecule type" value="Genomic_DNA"/>
</dbReference>
<dbReference type="PANTHER" id="PTHR44936">
    <property type="entry name" value="SENSOR PROTEIN CREC"/>
    <property type="match status" value="1"/>
</dbReference>
<evidence type="ECO:0000256" key="2">
    <source>
        <dbReference type="ARBA" id="ARBA00004370"/>
    </source>
</evidence>
<proteinExistence type="predicted"/>
<dbReference type="InterPro" id="IPR050980">
    <property type="entry name" value="2C_sensor_his_kinase"/>
</dbReference>
<feature type="region of interest" description="Disordered" evidence="12">
    <location>
        <begin position="650"/>
        <end position="681"/>
    </location>
</feature>